<dbReference type="InterPro" id="IPR036915">
    <property type="entry name" value="Cyclin-like_sf"/>
</dbReference>
<dbReference type="AlphaFoldDB" id="A0A2Z7ACT0"/>
<dbReference type="Pfam" id="PF02984">
    <property type="entry name" value="Cyclin_C"/>
    <property type="match status" value="1"/>
</dbReference>
<keyword evidence="7" id="KW-1185">Reference proteome</keyword>
<accession>A0A2Z7ACT0</accession>
<dbReference type="InterPro" id="IPR006671">
    <property type="entry name" value="Cyclin_N"/>
</dbReference>
<protein>
    <submittedName>
        <fullName evidence="6">Cyclin-SDS</fullName>
    </submittedName>
</protein>
<dbReference type="OrthoDB" id="5590282at2759"/>
<dbReference type="SUPFAM" id="SSF47954">
    <property type="entry name" value="Cyclin-like"/>
    <property type="match status" value="2"/>
</dbReference>
<dbReference type="InterPro" id="IPR013763">
    <property type="entry name" value="Cyclin-like_dom"/>
</dbReference>
<evidence type="ECO:0000256" key="3">
    <source>
        <dbReference type="ARBA" id="ARBA00023306"/>
    </source>
</evidence>
<keyword evidence="1" id="KW-0132">Cell division</keyword>
<dbReference type="PROSITE" id="PS00292">
    <property type="entry name" value="CYCLINS"/>
    <property type="match status" value="1"/>
</dbReference>
<evidence type="ECO:0000256" key="2">
    <source>
        <dbReference type="ARBA" id="ARBA00023127"/>
    </source>
</evidence>
<gene>
    <name evidence="6" type="ORF">F511_06409</name>
</gene>
<dbReference type="InterPro" id="IPR004367">
    <property type="entry name" value="Cyclin_C-dom"/>
</dbReference>
<evidence type="ECO:0000313" key="7">
    <source>
        <dbReference type="Proteomes" id="UP000250235"/>
    </source>
</evidence>
<dbReference type="EMBL" id="KV016685">
    <property type="protein sequence ID" value="KZV19547.1"/>
    <property type="molecule type" value="Genomic_DNA"/>
</dbReference>
<dbReference type="Pfam" id="PF00134">
    <property type="entry name" value="Cyclin_N"/>
    <property type="match status" value="1"/>
</dbReference>
<reference evidence="6 7" key="1">
    <citation type="journal article" date="2015" name="Proc. Natl. Acad. Sci. U.S.A.">
        <title>The resurrection genome of Boea hygrometrica: A blueprint for survival of dehydration.</title>
        <authorList>
            <person name="Xiao L."/>
            <person name="Yang G."/>
            <person name="Zhang L."/>
            <person name="Yang X."/>
            <person name="Zhao S."/>
            <person name="Ji Z."/>
            <person name="Zhou Q."/>
            <person name="Hu M."/>
            <person name="Wang Y."/>
            <person name="Chen M."/>
            <person name="Xu Y."/>
            <person name="Jin H."/>
            <person name="Xiao X."/>
            <person name="Hu G."/>
            <person name="Bao F."/>
            <person name="Hu Y."/>
            <person name="Wan P."/>
            <person name="Li L."/>
            <person name="Deng X."/>
            <person name="Kuang T."/>
            <person name="Xiang C."/>
            <person name="Zhu J.K."/>
            <person name="Oliver M.J."/>
            <person name="He Y."/>
        </authorList>
    </citation>
    <scope>NUCLEOTIDE SEQUENCE [LARGE SCALE GENOMIC DNA]</scope>
    <source>
        <strain evidence="7">cv. XS01</strain>
    </source>
</reference>
<dbReference type="InterPro" id="IPR039361">
    <property type="entry name" value="Cyclin"/>
</dbReference>
<evidence type="ECO:0000259" key="5">
    <source>
        <dbReference type="SMART" id="SM00385"/>
    </source>
</evidence>
<evidence type="ECO:0000256" key="4">
    <source>
        <dbReference type="RuleBase" id="RU000383"/>
    </source>
</evidence>
<keyword evidence="3" id="KW-0131">Cell cycle</keyword>
<organism evidence="6 7">
    <name type="scientific">Dorcoceras hygrometricum</name>
    <dbReference type="NCBI Taxonomy" id="472368"/>
    <lineage>
        <taxon>Eukaryota</taxon>
        <taxon>Viridiplantae</taxon>
        <taxon>Streptophyta</taxon>
        <taxon>Embryophyta</taxon>
        <taxon>Tracheophyta</taxon>
        <taxon>Spermatophyta</taxon>
        <taxon>Magnoliopsida</taxon>
        <taxon>eudicotyledons</taxon>
        <taxon>Gunneridae</taxon>
        <taxon>Pentapetalae</taxon>
        <taxon>asterids</taxon>
        <taxon>lamiids</taxon>
        <taxon>Lamiales</taxon>
        <taxon>Gesneriaceae</taxon>
        <taxon>Didymocarpoideae</taxon>
        <taxon>Trichosporeae</taxon>
        <taxon>Loxocarpinae</taxon>
        <taxon>Dorcoceras</taxon>
    </lineage>
</organism>
<feature type="domain" description="Cyclin-like" evidence="5">
    <location>
        <begin position="492"/>
        <end position="572"/>
    </location>
</feature>
<name>A0A2Z7ACT0_9LAMI</name>
<evidence type="ECO:0000256" key="1">
    <source>
        <dbReference type="ARBA" id="ARBA00022618"/>
    </source>
</evidence>
<comment type="similarity">
    <text evidence="4">Belongs to the cyclin family.</text>
</comment>
<dbReference type="Proteomes" id="UP000250235">
    <property type="component" value="Unassembled WGS sequence"/>
</dbReference>
<sequence length="599" mass="67217">MKRKHQALRAAKGSVAASQLCFTKKQLRSRLARRPRLRFSPIIPEKCATSLLNVPSEVSVESSLSYVDDFRRAITARYYRKKSRNCVRVELSENMSENSCVESCSGMEVTGGSYRDLKLKSVNVEEEAAGEEISKSEVSSVSRCTLSENQSGNVDRKVTETEGYVGNDVLFENPCEFSPENINSEAVNVQTTNILILNDGMGSISNSAGTAIDASEKRESEELRSGAMNKIPELTTVEFDLACSEQFSNCGTSGDGEYEEQNSSSANSQVVSDFESESPDYTYSLWSYTSGSQFSEKSMGDENCSPTFQMLAQFKKQFCESTSVQGSAYGDCEDYSSNDINLLGLEDEDEESYKIIRKRERRQVYLRDYAEEYCSATEYGNLVIQQRQQMVHWIVEQATNKELQRETMFLGVSLLDRFLSKGYFKNIQNLQIAGIACLTLATRIEENQPNNCIRRKTFDVGSNTYARYEVVAMEWMVLEVLNFECYLPTLYNFLWFYLKAARANEKVEKTTKYLAVLALLGHQQLCYWPSTVAAGLVVLASIAANQDASCKLITEYFFPPESVRYAEAEVSDLVGHNPIPTILFKACHVVVVGARLFGA</sequence>
<dbReference type="GO" id="GO:0051301">
    <property type="term" value="P:cell division"/>
    <property type="evidence" value="ECO:0007669"/>
    <property type="project" value="UniProtKB-KW"/>
</dbReference>
<proteinExistence type="inferred from homology"/>
<dbReference type="SMART" id="SM00385">
    <property type="entry name" value="CYCLIN"/>
    <property type="match status" value="2"/>
</dbReference>
<dbReference type="InterPro" id="IPR048258">
    <property type="entry name" value="Cyclins_cyclin-box"/>
</dbReference>
<dbReference type="PANTHER" id="PTHR10177">
    <property type="entry name" value="CYCLINS"/>
    <property type="match status" value="1"/>
</dbReference>
<feature type="domain" description="Cyclin-like" evidence="5">
    <location>
        <begin position="392"/>
        <end position="479"/>
    </location>
</feature>
<keyword evidence="2 4" id="KW-0195">Cyclin</keyword>
<dbReference type="Gene3D" id="1.10.472.10">
    <property type="entry name" value="Cyclin-like"/>
    <property type="match status" value="2"/>
</dbReference>
<evidence type="ECO:0000313" key="6">
    <source>
        <dbReference type="EMBL" id="KZV19547.1"/>
    </source>
</evidence>